<dbReference type="EMBL" id="CAEKKB010000006">
    <property type="protein sequence ID" value="CAB4315998.1"/>
    <property type="molecule type" value="Genomic_DNA"/>
</dbReference>
<gene>
    <name evidence="1" type="ORF">ORAREDHAP_LOCUS40853</name>
</gene>
<dbReference type="GO" id="GO:0003723">
    <property type="term" value="F:RNA binding"/>
    <property type="evidence" value="ECO:0007669"/>
    <property type="project" value="InterPro"/>
</dbReference>
<sequence>METAHCSEQQLPSGADDIRLDSCLRYSIAPGKKVVEAADLGADKRSRVFDKEFLFGMLSNYLRWALHIHSFAPKLPFRLCPSSCFSAYVSSSSSSIAFSQFSQSPANVHEFLSLLQQFSERLIWVKAIHSQIITSSIFKNQILATKLVKAYSDLGSLVDARHVFDQFCHPITILCNAMIYGYLRKERYNETLNLFSLMGFCNLETDSYMCNLHSRRAWAYQIIKGIWKLLRELWIKELKVIGSWGFQ</sequence>
<dbReference type="PANTHER" id="PTHR24015">
    <property type="entry name" value="OS07G0578800 PROTEIN-RELATED"/>
    <property type="match status" value="1"/>
</dbReference>
<proteinExistence type="predicted"/>
<protein>
    <recommendedName>
        <fullName evidence="3">Pentatricopeptide repeat-containing protein</fullName>
    </recommendedName>
</protein>
<dbReference type="InterPro" id="IPR046960">
    <property type="entry name" value="PPR_At4g14850-like_plant"/>
</dbReference>
<keyword evidence="2" id="KW-1185">Reference proteome</keyword>
<accession>A0A6J5XXL2</accession>
<dbReference type="InterPro" id="IPR011990">
    <property type="entry name" value="TPR-like_helical_dom_sf"/>
</dbReference>
<dbReference type="Gene3D" id="1.25.40.10">
    <property type="entry name" value="Tetratricopeptide repeat domain"/>
    <property type="match status" value="1"/>
</dbReference>
<dbReference type="GO" id="GO:0009451">
    <property type="term" value="P:RNA modification"/>
    <property type="evidence" value="ECO:0007669"/>
    <property type="project" value="InterPro"/>
</dbReference>
<dbReference type="OrthoDB" id="185373at2759"/>
<reference evidence="2" key="1">
    <citation type="journal article" date="2020" name="Genome Biol.">
        <title>Gamete binning: chromosome-level and haplotype-resolved genome assembly enabled by high-throughput single-cell sequencing of gamete genomes.</title>
        <authorList>
            <person name="Campoy J.A."/>
            <person name="Sun H."/>
            <person name="Goel M."/>
            <person name="Jiao W.-B."/>
            <person name="Folz-Donahue K."/>
            <person name="Wang N."/>
            <person name="Rubio M."/>
            <person name="Liu C."/>
            <person name="Kukat C."/>
            <person name="Ruiz D."/>
            <person name="Huettel B."/>
            <person name="Schneeberger K."/>
        </authorList>
    </citation>
    <scope>NUCLEOTIDE SEQUENCE [LARGE SCALE GENOMIC DNA]</scope>
    <source>
        <strain evidence="2">cv. Rojo Pasion</strain>
    </source>
</reference>
<evidence type="ECO:0000313" key="2">
    <source>
        <dbReference type="Proteomes" id="UP000507245"/>
    </source>
</evidence>
<name>A0A6J5XXL2_PRUAR</name>
<dbReference type="AlphaFoldDB" id="A0A6J5XXL2"/>
<organism evidence="1 2">
    <name type="scientific">Prunus armeniaca</name>
    <name type="common">Apricot</name>
    <name type="synonym">Armeniaca vulgaris</name>
    <dbReference type="NCBI Taxonomy" id="36596"/>
    <lineage>
        <taxon>Eukaryota</taxon>
        <taxon>Viridiplantae</taxon>
        <taxon>Streptophyta</taxon>
        <taxon>Embryophyta</taxon>
        <taxon>Tracheophyta</taxon>
        <taxon>Spermatophyta</taxon>
        <taxon>Magnoliopsida</taxon>
        <taxon>eudicotyledons</taxon>
        <taxon>Gunneridae</taxon>
        <taxon>Pentapetalae</taxon>
        <taxon>rosids</taxon>
        <taxon>fabids</taxon>
        <taxon>Rosales</taxon>
        <taxon>Rosaceae</taxon>
        <taxon>Amygdaloideae</taxon>
        <taxon>Amygdaleae</taxon>
        <taxon>Prunus</taxon>
    </lineage>
</organism>
<evidence type="ECO:0000313" key="1">
    <source>
        <dbReference type="EMBL" id="CAB4315998.1"/>
    </source>
</evidence>
<evidence type="ECO:0008006" key="3">
    <source>
        <dbReference type="Google" id="ProtNLM"/>
    </source>
</evidence>
<dbReference type="Proteomes" id="UP000507245">
    <property type="component" value="Unassembled WGS sequence"/>
</dbReference>